<evidence type="ECO:0000256" key="1">
    <source>
        <dbReference type="SAM" id="MobiDB-lite"/>
    </source>
</evidence>
<dbReference type="Proteomes" id="UP000054196">
    <property type="component" value="Unassembled WGS sequence"/>
</dbReference>
<gene>
    <name evidence="2" type="ORF">PUNSTDRAFT_137817</name>
</gene>
<dbReference type="GeneID" id="18879910"/>
<feature type="compositionally biased region" description="Acidic residues" evidence="1">
    <location>
        <begin position="100"/>
        <end position="115"/>
    </location>
</feature>
<evidence type="ECO:0000313" key="2">
    <source>
        <dbReference type="EMBL" id="EIN05135.1"/>
    </source>
</evidence>
<protein>
    <recommendedName>
        <fullName evidence="4">F-box domain-containing protein</fullName>
    </recommendedName>
</protein>
<dbReference type="eggNOG" id="ENOG502T0Z4">
    <property type="taxonomic scope" value="Eukaryota"/>
</dbReference>
<dbReference type="AlphaFoldDB" id="R7S427"/>
<keyword evidence="3" id="KW-1185">Reference proteome</keyword>
<evidence type="ECO:0000313" key="3">
    <source>
        <dbReference type="Proteomes" id="UP000054196"/>
    </source>
</evidence>
<organism evidence="2 3">
    <name type="scientific">Punctularia strigosozonata (strain HHB-11173)</name>
    <name type="common">White-rot fungus</name>
    <dbReference type="NCBI Taxonomy" id="741275"/>
    <lineage>
        <taxon>Eukaryota</taxon>
        <taxon>Fungi</taxon>
        <taxon>Dikarya</taxon>
        <taxon>Basidiomycota</taxon>
        <taxon>Agaricomycotina</taxon>
        <taxon>Agaricomycetes</taxon>
        <taxon>Corticiales</taxon>
        <taxon>Punctulariaceae</taxon>
        <taxon>Punctularia</taxon>
    </lineage>
</organism>
<name>R7S427_PUNST</name>
<dbReference type="HOGENOM" id="CLU_721877_0_0_1"/>
<accession>R7S427</accession>
<dbReference type="SUPFAM" id="SSF81383">
    <property type="entry name" value="F-box domain"/>
    <property type="match status" value="1"/>
</dbReference>
<dbReference type="InterPro" id="IPR036047">
    <property type="entry name" value="F-box-like_dom_sf"/>
</dbReference>
<dbReference type="OrthoDB" id="3320677at2759"/>
<reference evidence="3" key="1">
    <citation type="journal article" date="2012" name="Science">
        <title>The Paleozoic origin of enzymatic lignin decomposition reconstructed from 31 fungal genomes.</title>
        <authorList>
            <person name="Floudas D."/>
            <person name="Binder M."/>
            <person name="Riley R."/>
            <person name="Barry K."/>
            <person name="Blanchette R.A."/>
            <person name="Henrissat B."/>
            <person name="Martinez A.T."/>
            <person name="Otillar R."/>
            <person name="Spatafora J.W."/>
            <person name="Yadav J.S."/>
            <person name="Aerts A."/>
            <person name="Benoit I."/>
            <person name="Boyd A."/>
            <person name="Carlson A."/>
            <person name="Copeland A."/>
            <person name="Coutinho P.M."/>
            <person name="de Vries R.P."/>
            <person name="Ferreira P."/>
            <person name="Findley K."/>
            <person name="Foster B."/>
            <person name="Gaskell J."/>
            <person name="Glotzer D."/>
            <person name="Gorecki P."/>
            <person name="Heitman J."/>
            <person name="Hesse C."/>
            <person name="Hori C."/>
            <person name="Igarashi K."/>
            <person name="Jurgens J.A."/>
            <person name="Kallen N."/>
            <person name="Kersten P."/>
            <person name="Kohler A."/>
            <person name="Kuees U."/>
            <person name="Kumar T.K.A."/>
            <person name="Kuo A."/>
            <person name="LaButti K."/>
            <person name="Larrondo L.F."/>
            <person name="Lindquist E."/>
            <person name="Ling A."/>
            <person name="Lombard V."/>
            <person name="Lucas S."/>
            <person name="Lundell T."/>
            <person name="Martin R."/>
            <person name="McLaughlin D.J."/>
            <person name="Morgenstern I."/>
            <person name="Morin E."/>
            <person name="Murat C."/>
            <person name="Nagy L.G."/>
            <person name="Nolan M."/>
            <person name="Ohm R.A."/>
            <person name="Patyshakuliyeva A."/>
            <person name="Rokas A."/>
            <person name="Ruiz-Duenas F.J."/>
            <person name="Sabat G."/>
            <person name="Salamov A."/>
            <person name="Samejima M."/>
            <person name="Schmutz J."/>
            <person name="Slot J.C."/>
            <person name="St John F."/>
            <person name="Stenlid J."/>
            <person name="Sun H."/>
            <person name="Sun S."/>
            <person name="Syed K."/>
            <person name="Tsang A."/>
            <person name="Wiebenga A."/>
            <person name="Young D."/>
            <person name="Pisabarro A."/>
            <person name="Eastwood D.C."/>
            <person name="Martin F."/>
            <person name="Cullen D."/>
            <person name="Grigoriev I.V."/>
            <person name="Hibbett D.S."/>
        </authorList>
    </citation>
    <scope>NUCLEOTIDE SEQUENCE [LARGE SCALE GENOMIC DNA]</scope>
    <source>
        <strain evidence="3">HHB-11173 SS5</strain>
    </source>
</reference>
<sequence length="441" mass="50903">MPRSTRRPAADWDLDLDFDDDDPLSRNLYCTICHGPTTGIYHERVDIMLNDNATGSIEQLPGVNHDDAVWLSKSTVAIYADCISPPGEYDSGSRYIQKDDEDAWGEEDEEEEEDEVLRNEDGTKEVWCQDTLRRPNGMKSPLKSHEFVCDNKDQLLAHEQCIWLAYAWARDAHPDFFPDDPMLNPAHFLWGRTGPRCRWFYDSEIAEQEDEEIHEQRYASRQAEWARSERAKKAAIAAGACSANAPKPLKGFLSKFKYGYAADDAEGQRWMRGCKEWIYLHKPDFDTTHLKRPDRFPRVYGLPVDTPSPPSRLPFLFQGPREIIGLILSEIDDDTMLALECVSREWRDFLRCRFAQRYIWLSRAEKSHFVPTVADWTRSADAVREMFDSAEGRASVDWRGYYDDCLRSPNMQNRARIFRSVWAISHHLGHCDCADGSPLCS</sequence>
<feature type="region of interest" description="Disordered" evidence="1">
    <location>
        <begin position="100"/>
        <end position="121"/>
    </location>
</feature>
<proteinExistence type="predicted"/>
<dbReference type="EMBL" id="JH687551">
    <property type="protein sequence ID" value="EIN05135.1"/>
    <property type="molecule type" value="Genomic_DNA"/>
</dbReference>
<dbReference type="KEGG" id="psq:PUNSTDRAFT_137817"/>
<evidence type="ECO:0008006" key="4">
    <source>
        <dbReference type="Google" id="ProtNLM"/>
    </source>
</evidence>
<dbReference type="RefSeq" id="XP_007387538.1">
    <property type="nucleotide sequence ID" value="XM_007387476.1"/>
</dbReference>